<dbReference type="PANTHER" id="PTHR30607:SF2">
    <property type="entry name" value="POTASSIUM-TRANSPORTING ATPASE POTASSIUM-BINDING SUBUNIT"/>
    <property type="match status" value="1"/>
</dbReference>
<keyword evidence="6 9" id="KW-1133">Transmembrane helix</keyword>
<feature type="transmembrane region" description="Helical" evidence="9">
    <location>
        <begin position="526"/>
        <end position="549"/>
    </location>
</feature>
<feature type="transmembrane region" description="Helical" evidence="9">
    <location>
        <begin position="481"/>
        <end position="505"/>
    </location>
</feature>
<keyword evidence="3 9" id="KW-0633">Potassium transport</keyword>
<comment type="similarity">
    <text evidence="9">Belongs to the KdpA family.</text>
</comment>
<evidence type="ECO:0000313" key="10">
    <source>
        <dbReference type="EMBL" id="SFW91320.1"/>
    </source>
</evidence>
<gene>
    <name evidence="9" type="primary">kdpA</name>
    <name evidence="10" type="ORF">SAMN04489730_7913</name>
</gene>
<protein>
    <recommendedName>
        <fullName evidence="9">Potassium-transporting ATPase potassium-binding subunit</fullName>
    </recommendedName>
    <alternativeName>
        <fullName evidence="9">ATP phosphohydrolase [potassium-transporting] A chain</fullName>
    </alternativeName>
    <alternativeName>
        <fullName evidence="9">Potassium-binding and translocating subunit A</fullName>
    </alternativeName>
    <alternativeName>
        <fullName evidence="9">Potassium-translocating ATPase A chain</fullName>
    </alternativeName>
</protein>
<feature type="transmembrane region" description="Helical" evidence="9">
    <location>
        <begin position="375"/>
        <end position="394"/>
    </location>
</feature>
<dbReference type="GO" id="GO:0008556">
    <property type="term" value="F:P-type potassium transmembrane transporter activity"/>
    <property type="evidence" value="ECO:0007669"/>
    <property type="project" value="InterPro"/>
</dbReference>
<dbReference type="PANTHER" id="PTHR30607">
    <property type="entry name" value="POTASSIUM-TRANSPORTING ATPASE A CHAIN"/>
    <property type="match status" value="1"/>
</dbReference>
<dbReference type="OrthoDB" id="9763796at2"/>
<feature type="transmembrane region" description="Helical" evidence="9">
    <location>
        <begin position="248"/>
        <end position="268"/>
    </location>
</feature>
<dbReference type="EMBL" id="FPJG01000006">
    <property type="protein sequence ID" value="SFW91320.1"/>
    <property type="molecule type" value="Genomic_DNA"/>
</dbReference>
<evidence type="ECO:0000256" key="7">
    <source>
        <dbReference type="ARBA" id="ARBA00023065"/>
    </source>
</evidence>
<dbReference type="AlphaFoldDB" id="A0A1K1T421"/>
<evidence type="ECO:0000256" key="8">
    <source>
        <dbReference type="ARBA" id="ARBA00023136"/>
    </source>
</evidence>
<evidence type="ECO:0000256" key="6">
    <source>
        <dbReference type="ARBA" id="ARBA00022989"/>
    </source>
</evidence>
<keyword evidence="2 9" id="KW-1003">Cell membrane</keyword>
<comment type="function">
    <text evidence="9">Part of the high-affinity ATP-driven potassium transport (or Kdp) system, which catalyzes the hydrolysis of ATP coupled with the electrogenic transport of potassium into the cytoplasm. This subunit binds the extracellular potassium ions and delivers the ions to the membrane domain of KdpB through an intramembrane tunnel.</text>
</comment>
<keyword evidence="11" id="KW-1185">Reference proteome</keyword>
<feature type="transmembrane region" description="Helical" evidence="9">
    <location>
        <begin position="280"/>
        <end position="300"/>
    </location>
</feature>
<comment type="subcellular location">
    <subcellularLocation>
        <location evidence="9">Cell membrane</location>
        <topology evidence="9">Multi-pass membrane protein</topology>
    </subcellularLocation>
</comment>
<comment type="caution">
    <text evidence="9">Lacks conserved residue(s) required for the propagation of feature annotation.</text>
</comment>
<name>A0A1K1T421_9PSEU</name>
<keyword evidence="1 9" id="KW-0813">Transport</keyword>
<evidence type="ECO:0000256" key="1">
    <source>
        <dbReference type="ARBA" id="ARBA00022448"/>
    </source>
</evidence>
<proteinExistence type="inferred from homology"/>
<reference evidence="11" key="1">
    <citation type="submission" date="2016-11" db="EMBL/GenBank/DDBJ databases">
        <authorList>
            <person name="Varghese N."/>
            <person name="Submissions S."/>
        </authorList>
    </citation>
    <scope>NUCLEOTIDE SEQUENCE [LARGE SCALE GENOMIC DNA]</scope>
    <source>
        <strain evidence="11">DSM 44671</strain>
    </source>
</reference>
<sequence>MSDTTAGLVQLGLLLAALAAVYRPLGDYLARVFSTEKHLKLEKGLYKVFRVDPDSGQRWPAYAAGVLGFSFVSVVLLYLLQRWQPLLPWSLGRGPVSPGVAFNTAISFVTNTNWQSYVPETTMGHFVQMAGLTVQNFLSAGVGLAVAIAVTRGFVRAKTDRLGNFWVDLTRGTIRVLLPMAFVFALVLVALGVVQSLKAGIAVTNPDGSHGTIALAPAASQEAIKELGTNGGGVFNANSAHPFENPDAWTNLVELFLILVLPVSLTRAFGTLVGNRRQGYVLLSVMGLLWAASLAIIWFSEAEASNPAALAAGASTEGKEQRFGIGATSIFADTTTGTSTGAVNGAHDSLSGLGGGGPLLNMLYGEISPGGVGTGLYGILVMAIIAMFLAGLMVGRTPEYLGKKLGKREVTCAAVAMLAMPTVVLLGSGIALLLPGTAGALGNGGAHGLSEILYGYASTGNNNGSAFGGLTATNDWFQSSFGVAMAFGRFVPILAVLCLAGSLAAQRTVPETAGTLPTTGPLFATLLTGTVVLVAALTFIPALALGPIAEALA</sequence>
<feature type="transmembrane region" description="Helical" evidence="9">
    <location>
        <begin position="59"/>
        <end position="80"/>
    </location>
</feature>
<feature type="transmembrane region" description="Helical" evidence="9">
    <location>
        <begin position="137"/>
        <end position="155"/>
    </location>
</feature>
<dbReference type="Pfam" id="PF03814">
    <property type="entry name" value="KdpA"/>
    <property type="match status" value="1"/>
</dbReference>
<evidence type="ECO:0000256" key="5">
    <source>
        <dbReference type="ARBA" id="ARBA00022958"/>
    </source>
</evidence>
<dbReference type="STRING" id="546364.SAMN04489730_7913"/>
<keyword evidence="4 9" id="KW-0812">Transmembrane</keyword>
<evidence type="ECO:0000256" key="4">
    <source>
        <dbReference type="ARBA" id="ARBA00022692"/>
    </source>
</evidence>
<keyword evidence="8 9" id="KW-0472">Membrane</keyword>
<dbReference type="GO" id="GO:0030955">
    <property type="term" value="F:potassium ion binding"/>
    <property type="evidence" value="ECO:0007669"/>
    <property type="project" value="UniProtKB-UniRule"/>
</dbReference>
<dbReference type="RefSeq" id="WP_072481013.1">
    <property type="nucleotide sequence ID" value="NZ_FPJG01000006.1"/>
</dbReference>
<dbReference type="GO" id="GO:0005886">
    <property type="term" value="C:plasma membrane"/>
    <property type="evidence" value="ECO:0007669"/>
    <property type="project" value="UniProtKB-SubCell"/>
</dbReference>
<keyword evidence="5 9" id="KW-0630">Potassium</keyword>
<evidence type="ECO:0000256" key="9">
    <source>
        <dbReference type="HAMAP-Rule" id="MF_00275"/>
    </source>
</evidence>
<evidence type="ECO:0000256" key="3">
    <source>
        <dbReference type="ARBA" id="ARBA00022538"/>
    </source>
</evidence>
<accession>A0A1K1T421</accession>
<dbReference type="Proteomes" id="UP000182740">
    <property type="component" value="Unassembled WGS sequence"/>
</dbReference>
<dbReference type="PIRSF" id="PIRSF001294">
    <property type="entry name" value="K_ATPaseA"/>
    <property type="match status" value="1"/>
</dbReference>
<keyword evidence="7 9" id="KW-0406">Ion transport</keyword>
<organism evidence="10 11">
    <name type="scientific">Amycolatopsis australiensis</name>
    <dbReference type="NCBI Taxonomy" id="546364"/>
    <lineage>
        <taxon>Bacteria</taxon>
        <taxon>Bacillati</taxon>
        <taxon>Actinomycetota</taxon>
        <taxon>Actinomycetes</taxon>
        <taxon>Pseudonocardiales</taxon>
        <taxon>Pseudonocardiaceae</taxon>
        <taxon>Amycolatopsis</taxon>
    </lineage>
</organism>
<evidence type="ECO:0000256" key="2">
    <source>
        <dbReference type="ARBA" id="ARBA00022475"/>
    </source>
</evidence>
<evidence type="ECO:0000313" key="11">
    <source>
        <dbReference type="Proteomes" id="UP000182740"/>
    </source>
</evidence>
<dbReference type="HAMAP" id="MF_00275">
    <property type="entry name" value="KdpA"/>
    <property type="match status" value="1"/>
</dbReference>
<comment type="subunit">
    <text evidence="9">The system is composed of three essential subunits: KdpA, KdpB and KdpC.</text>
</comment>
<feature type="transmembrane region" description="Helical" evidence="9">
    <location>
        <begin position="415"/>
        <end position="434"/>
    </location>
</feature>
<feature type="transmembrane region" description="Helical" evidence="9">
    <location>
        <begin position="176"/>
        <end position="197"/>
    </location>
</feature>
<dbReference type="NCBIfam" id="TIGR00680">
    <property type="entry name" value="kdpA"/>
    <property type="match status" value="1"/>
</dbReference>
<dbReference type="InterPro" id="IPR004623">
    <property type="entry name" value="KdpA"/>
</dbReference>